<evidence type="ECO:0000256" key="1">
    <source>
        <dbReference type="SAM" id="MobiDB-lite"/>
    </source>
</evidence>
<evidence type="ECO:0000313" key="2">
    <source>
        <dbReference type="EMBL" id="KAK9107419.1"/>
    </source>
</evidence>
<evidence type="ECO:0000313" key="3">
    <source>
        <dbReference type="Proteomes" id="UP001420932"/>
    </source>
</evidence>
<protein>
    <submittedName>
        <fullName evidence="2">Uncharacterized protein</fullName>
    </submittedName>
</protein>
<dbReference type="Proteomes" id="UP001420932">
    <property type="component" value="Unassembled WGS sequence"/>
</dbReference>
<dbReference type="EMBL" id="JBBNAF010000010">
    <property type="protein sequence ID" value="KAK9107419.1"/>
    <property type="molecule type" value="Genomic_DNA"/>
</dbReference>
<sequence>MREKRKKKKKDRDSDREVRGRREEMAERLRLTVGIKRRHGRPAADEQWLADELQQLREAGTVVDGGPAGGDSYKEAAAV</sequence>
<feature type="region of interest" description="Disordered" evidence="1">
    <location>
        <begin position="1"/>
        <end position="23"/>
    </location>
</feature>
<organism evidence="2 3">
    <name type="scientific">Stephania yunnanensis</name>
    <dbReference type="NCBI Taxonomy" id="152371"/>
    <lineage>
        <taxon>Eukaryota</taxon>
        <taxon>Viridiplantae</taxon>
        <taxon>Streptophyta</taxon>
        <taxon>Embryophyta</taxon>
        <taxon>Tracheophyta</taxon>
        <taxon>Spermatophyta</taxon>
        <taxon>Magnoliopsida</taxon>
        <taxon>Ranunculales</taxon>
        <taxon>Menispermaceae</taxon>
        <taxon>Menispermoideae</taxon>
        <taxon>Cissampelideae</taxon>
        <taxon>Stephania</taxon>
    </lineage>
</organism>
<accession>A0AAP0F9M6</accession>
<proteinExistence type="predicted"/>
<comment type="caution">
    <text evidence="2">The sequence shown here is derived from an EMBL/GenBank/DDBJ whole genome shotgun (WGS) entry which is preliminary data.</text>
</comment>
<keyword evidence="3" id="KW-1185">Reference proteome</keyword>
<feature type="compositionally biased region" description="Basic residues" evidence="1">
    <location>
        <begin position="1"/>
        <end position="10"/>
    </location>
</feature>
<reference evidence="2 3" key="1">
    <citation type="submission" date="2024-01" db="EMBL/GenBank/DDBJ databases">
        <title>Genome assemblies of Stephania.</title>
        <authorList>
            <person name="Yang L."/>
        </authorList>
    </citation>
    <scope>NUCLEOTIDE SEQUENCE [LARGE SCALE GENOMIC DNA]</scope>
    <source>
        <strain evidence="2">YNDBR</strain>
        <tissue evidence="2">Leaf</tissue>
    </source>
</reference>
<feature type="compositionally biased region" description="Basic and acidic residues" evidence="1">
    <location>
        <begin position="11"/>
        <end position="23"/>
    </location>
</feature>
<name>A0AAP0F9M6_9MAGN</name>
<dbReference type="AlphaFoldDB" id="A0AAP0F9M6"/>
<gene>
    <name evidence="2" type="ORF">Syun_023430</name>
</gene>